<dbReference type="GO" id="GO:0006629">
    <property type="term" value="P:lipid metabolic process"/>
    <property type="evidence" value="ECO:0007669"/>
    <property type="project" value="InterPro"/>
</dbReference>
<name>A0A3E2HR02_SCYLI</name>
<dbReference type="AlphaFoldDB" id="A0A3E2HR02"/>
<dbReference type="EMBL" id="NCSJ02000005">
    <property type="protein sequence ID" value="RFU35712.1"/>
    <property type="molecule type" value="Genomic_DNA"/>
</dbReference>
<comment type="caution">
    <text evidence="4">The sequence shown here is derived from an EMBL/GenBank/DDBJ whole genome shotgun (WGS) entry which is preliminary data.</text>
</comment>
<dbReference type="InterPro" id="IPR051236">
    <property type="entry name" value="HAT_RTT109-like"/>
</dbReference>
<reference evidence="4 5" key="1">
    <citation type="submission" date="2018-05" db="EMBL/GenBank/DDBJ databases">
        <title>Draft genome sequence of Scytalidium lignicola DSM 105466, a ubiquitous saprotrophic fungus.</title>
        <authorList>
            <person name="Buettner E."/>
            <person name="Gebauer A.M."/>
            <person name="Hofrichter M."/>
            <person name="Liers C."/>
            <person name="Kellner H."/>
        </authorList>
    </citation>
    <scope>NUCLEOTIDE SEQUENCE [LARGE SCALE GENOMIC DNA]</scope>
    <source>
        <strain evidence="4 5">DSM 105466</strain>
    </source>
</reference>
<dbReference type="OMA" id="VRYWGLP"/>
<evidence type="ECO:0000256" key="3">
    <source>
        <dbReference type="SAM" id="MobiDB-lite"/>
    </source>
</evidence>
<feature type="non-terminal residue" evidence="4">
    <location>
        <position position="388"/>
    </location>
</feature>
<sequence length="388" mass="44400">MFYSGLIHLFDNVLDALEANFPDDIDWMLHHWGRIGEPTEGFGEWPTDATGDVHPVNCHSHNDYWRSVPLYAAIHAGCTGAEADVWLIDDELYVGHRRVTLVSNRTLQNLYINPLLELIEKQNPPVEFFPDEDYPVPVPVNNPLNGVFDVDPAQTFILLIDFKSAGPALWWKLDAQLAPLREKGYLTHFNGTAIIERPITIVGTGNAPFDLLTANHTYRDVFFDAPIDEMADLSSHWPNPNRAQDLTRGHNKHEPDLPDKEIPNNRIQTTIPEQVDLGHDMPGKSGSSSADIYGPFNSYYASTSFTRSIGRVWGSRLTQEQLQLIRGQIRGAHQRGLRVRYWGLPQWPIGLRNHVWHILIREGVDMLNVDDLRHATKRDWRRRKGLWY</sequence>
<proteinExistence type="inferred from homology"/>
<feature type="non-terminal residue" evidence="4">
    <location>
        <position position="1"/>
    </location>
</feature>
<dbReference type="OrthoDB" id="4153866at2759"/>
<evidence type="ECO:0000256" key="2">
    <source>
        <dbReference type="ARBA" id="ARBA00014286"/>
    </source>
</evidence>
<dbReference type="InterPro" id="IPR017946">
    <property type="entry name" value="PLC-like_Pdiesterase_TIM-brl"/>
</dbReference>
<gene>
    <name evidence="4" type="ORF">B7463_g558</name>
</gene>
<feature type="compositionally biased region" description="Basic and acidic residues" evidence="3">
    <location>
        <begin position="245"/>
        <end position="263"/>
    </location>
</feature>
<dbReference type="STRING" id="5539.A0A3E2HR02"/>
<dbReference type="GO" id="GO:0008081">
    <property type="term" value="F:phosphoric diester hydrolase activity"/>
    <property type="evidence" value="ECO:0007669"/>
    <property type="project" value="InterPro"/>
</dbReference>
<dbReference type="SUPFAM" id="SSF51695">
    <property type="entry name" value="PLC-like phosphodiesterases"/>
    <property type="match status" value="1"/>
</dbReference>
<feature type="region of interest" description="Disordered" evidence="3">
    <location>
        <begin position="241"/>
        <end position="264"/>
    </location>
</feature>
<comment type="similarity">
    <text evidence="1">Belongs to the AIM6 family.</text>
</comment>
<dbReference type="PANTHER" id="PTHR31571:SF1">
    <property type="entry name" value="ALTERED INHERITANCE OF MITOCHONDRIA PROTEIN 6"/>
    <property type="match status" value="1"/>
</dbReference>
<dbReference type="Proteomes" id="UP000258309">
    <property type="component" value="Unassembled WGS sequence"/>
</dbReference>
<evidence type="ECO:0000256" key="1">
    <source>
        <dbReference type="ARBA" id="ARBA00008858"/>
    </source>
</evidence>
<dbReference type="PANTHER" id="PTHR31571">
    <property type="entry name" value="ALTERED INHERITANCE OF MITOCHONDRIA PROTEIN 6"/>
    <property type="match status" value="1"/>
</dbReference>
<accession>A0A3E2HR02</accession>
<organism evidence="4 5">
    <name type="scientific">Scytalidium lignicola</name>
    <name type="common">Hyphomycete</name>
    <dbReference type="NCBI Taxonomy" id="5539"/>
    <lineage>
        <taxon>Eukaryota</taxon>
        <taxon>Fungi</taxon>
        <taxon>Dikarya</taxon>
        <taxon>Ascomycota</taxon>
        <taxon>Pezizomycotina</taxon>
        <taxon>Leotiomycetes</taxon>
        <taxon>Leotiomycetes incertae sedis</taxon>
        <taxon>Scytalidium</taxon>
    </lineage>
</organism>
<protein>
    <recommendedName>
        <fullName evidence="2">Altered inheritance of mitochondria protein 6</fullName>
    </recommendedName>
</protein>
<evidence type="ECO:0000313" key="4">
    <source>
        <dbReference type="EMBL" id="RFU35712.1"/>
    </source>
</evidence>
<keyword evidence="5" id="KW-1185">Reference proteome</keyword>
<evidence type="ECO:0000313" key="5">
    <source>
        <dbReference type="Proteomes" id="UP000258309"/>
    </source>
</evidence>